<dbReference type="AlphaFoldDB" id="A0A8X6RBY6"/>
<evidence type="ECO:0000313" key="2">
    <source>
        <dbReference type="Proteomes" id="UP000887159"/>
    </source>
</evidence>
<name>A0A8X6RBY6_TRICX</name>
<sequence length="94" mass="10757">MLRIRKARKFAKCRNVRVSLKADFVDESEQKVNAQRISGRGIRFSNRFPIISVTLPDNAGRPYFRYTVAEVYLKILGARKLGFLKGLETGKPNL</sequence>
<dbReference type="Proteomes" id="UP000887159">
    <property type="component" value="Unassembled WGS sequence"/>
</dbReference>
<evidence type="ECO:0000313" key="1">
    <source>
        <dbReference type="EMBL" id="GFX86817.1"/>
    </source>
</evidence>
<dbReference type="EMBL" id="BMAU01021014">
    <property type="protein sequence ID" value="GFX86817.1"/>
    <property type="molecule type" value="Genomic_DNA"/>
</dbReference>
<proteinExistence type="predicted"/>
<accession>A0A8X6RBY6</accession>
<keyword evidence="2" id="KW-1185">Reference proteome</keyword>
<comment type="caution">
    <text evidence="1">The sequence shown here is derived from an EMBL/GenBank/DDBJ whole genome shotgun (WGS) entry which is preliminary data.</text>
</comment>
<organism evidence="1 2">
    <name type="scientific">Trichonephila clavipes</name>
    <name type="common">Golden silk orbweaver</name>
    <name type="synonym">Nephila clavipes</name>
    <dbReference type="NCBI Taxonomy" id="2585209"/>
    <lineage>
        <taxon>Eukaryota</taxon>
        <taxon>Metazoa</taxon>
        <taxon>Ecdysozoa</taxon>
        <taxon>Arthropoda</taxon>
        <taxon>Chelicerata</taxon>
        <taxon>Arachnida</taxon>
        <taxon>Araneae</taxon>
        <taxon>Araneomorphae</taxon>
        <taxon>Entelegynae</taxon>
        <taxon>Araneoidea</taxon>
        <taxon>Nephilidae</taxon>
        <taxon>Trichonephila</taxon>
    </lineage>
</organism>
<gene>
    <name evidence="1" type="ORF">TNCV_3750901</name>
</gene>
<reference evidence="1" key="1">
    <citation type="submission" date="2020-08" db="EMBL/GenBank/DDBJ databases">
        <title>Multicomponent nature underlies the extraordinary mechanical properties of spider dragline silk.</title>
        <authorList>
            <person name="Kono N."/>
            <person name="Nakamura H."/>
            <person name="Mori M."/>
            <person name="Yoshida Y."/>
            <person name="Ohtoshi R."/>
            <person name="Malay A.D."/>
            <person name="Moran D.A.P."/>
            <person name="Tomita M."/>
            <person name="Numata K."/>
            <person name="Arakawa K."/>
        </authorList>
    </citation>
    <scope>NUCLEOTIDE SEQUENCE</scope>
</reference>
<protein>
    <submittedName>
        <fullName evidence="1">Uncharacterized protein</fullName>
    </submittedName>
</protein>